<reference evidence="5" key="1">
    <citation type="journal article" date="2023" name="PhytoFront">
        <title>Draft Genome Resources of Seven Strains of Tilletia horrida, Causal Agent of Kernel Smut of Rice.</title>
        <authorList>
            <person name="Khanal S."/>
            <person name="Antony Babu S."/>
            <person name="Zhou X.G."/>
        </authorList>
    </citation>
    <scope>NUCLEOTIDE SEQUENCE</scope>
    <source>
        <strain evidence="5">TX6</strain>
    </source>
</reference>
<gene>
    <name evidence="5" type="ORF">OC846_001586</name>
</gene>
<evidence type="ECO:0000256" key="2">
    <source>
        <dbReference type="ARBA" id="ARBA00022576"/>
    </source>
</evidence>
<dbReference type="AlphaFoldDB" id="A0AAN6GV07"/>
<dbReference type="InterPro" id="IPR049704">
    <property type="entry name" value="Aminotrans_3_PPA_site"/>
</dbReference>
<dbReference type="GO" id="GO:0005739">
    <property type="term" value="C:mitochondrion"/>
    <property type="evidence" value="ECO:0007669"/>
    <property type="project" value="UniProtKB-SubCell"/>
</dbReference>
<dbReference type="PROSITE" id="PS00600">
    <property type="entry name" value="AA_TRANSFER_CLASS_3"/>
    <property type="match status" value="1"/>
</dbReference>
<dbReference type="GO" id="GO:0030170">
    <property type="term" value="F:pyridoxal phosphate binding"/>
    <property type="evidence" value="ECO:0007669"/>
    <property type="project" value="InterPro"/>
</dbReference>
<keyword evidence="3" id="KW-0808">Transferase</keyword>
<dbReference type="Pfam" id="PF00202">
    <property type="entry name" value="Aminotran_3"/>
    <property type="match status" value="2"/>
</dbReference>
<evidence type="ECO:0008006" key="7">
    <source>
        <dbReference type="Google" id="ProtNLM"/>
    </source>
</evidence>
<accession>A0AAN6GV07</accession>
<evidence type="ECO:0000256" key="3">
    <source>
        <dbReference type="ARBA" id="ARBA00022679"/>
    </source>
</evidence>
<keyword evidence="2" id="KW-0032">Aminotransferase</keyword>
<evidence type="ECO:0000256" key="1">
    <source>
        <dbReference type="ARBA" id="ARBA00004173"/>
    </source>
</evidence>
<dbReference type="GO" id="GO:0004141">
    <property type="term" value="F:dethiobiotin synthase activity"/>
    <property type="evidence" value="ECO:0007669"/>
    <property type="project" value="TreeGrafter"/>
</dbReference>
<dbReference type="InterPro" id="IPR015421">
    <property type="entry name" value="PyrdxlP-dep_Trfase_major"/>
</dbReference>
<dbReference type="EMBL" id="JAPDMZ010000024">
    <property type="protein sequence ID" value="KAK0555715.1"/>
    <property type="molecule type" value="Genomic_DNA"/>
</dbReference>
<dbReference type="CDD" id="cd03109">
    <property type="entry name" value="DTBS"/>
    <property type="match status" value="1"/>
</dbReference>
<dbReference type="Gene3D" id="3.40.50.300">
    <property type="entry name" value="P-loop containing nucleotide triphosphate hydrolases"/>
    <property type="match status" value="1"/>
</dbReference>
<name>A0AAN6GV07_9BASI</name>
<dbReference type="SUPFAM" id="SSF52540">
    <property type="entry name" value="P-loop containing nucleoside triphosphate hydrolases"/>
    <property type="match status" value="1"/>
</dbReference>
<dbReference type="PANTHER" id="PTHR42684:SF3">
    <property type="entry name" value="ADENOSYLMETHIONINE-8-AMINO-7-OXONONANOATE AMINOTRANSFERASE"/>
    <property type="match status" value="1"/>
</dbReference>
<dbReference type="InterPro" id="IPR015424">
    <property type="entry name" value="PyrdxlP-dep_Trfase"/>
</dbReference>
<sequence length="940" mass="101570">MSVPLHLYPHLRIHQVFGANTDVGKTLFTTALCLAETQFAAQGKQVHYLKPVSTGPSTTADARHLRIHAPALSRTSTLIQYPDALSPHLAARKAFPDESQNIPKDHDVQTGISSWIGETAALSPASYSALAEDVTRRHVLYLETAGGVHSPSPSGSSQATLLRPFRLPTILVGSPHLGGISATISAYESLMLHGFDVDAILLLSEPHGSERWGNSEYLAKWAEERAHHGLRFWSIGGPSRLPDSSSSIWGPPPEKGSNSDEQDFEHMQSWYRGLVNGDPSMEPSSADPTATRGLLDVVKHLEHRHVSRLQNLDSLAQRTRDVCWWPFTQHEQFKTNDDVTVIDSAHGDMFVSYRSLSSASKAAPQSSLLSPLLDSSASWWTQCLGHSHPQTALAAAKAASRYGHVIFPGAANEPATRLSELLLGRDQAVSSAVAPWASRVFFSDDGSTGTEVAFKMAISSAEARYSTSAGQTGQSLLRQATSDAAPAAGAPKVERPSTSSYATAQTSVIRAPLTPAVLGLRGSYHGDTIGAMDASEPSVYNARVPWYTGKGAWLGAPVIRFKDGQATVEADLEHGHEDEWDLISEKLGSVPDAKAKLAWQMPYASLSDAYNVAARLQNDPLADIYREHLRRLLRRISEEHAVVGANGSGGFRFSALVLEPVILGAGGMRFVDPLFQRVLVDIVRDEGEEIFGMWDDIPALSKRGEGRRTPAIASSGDGSWRGLPIVFDEVFTGLYRLGFQSPSRSILGVNPDILVLAKILTGGLVPMSVTLASQSIFDTFTFAGSTKVDALLHGHSYTAHAVGCEVARETLHILGKMEQQGDWKHAQAGWMRTSPSSPNQTPEAGTAAAPIWSFWAAEAVESLSKSEKVRSAMALGTVLVIELVDENGGYASSAATDILKTLRTQPVRDIIGEDASDADFSIHARPLGNQRRYDERSRLC</sequence>
<protein>
    <recommendedName>
        <fullName evidence="7">Dethiobiotin synthase</fullName>
    </recommendedName>
</protein>
<organism evidence="5 6">
    <name type="scientific">Tilletia horrida</name>
    <dbReference type="NCBI Taxonomy" id="155126"/>
    <lineage>
        <taxon>Eukaryota</taxon>
        <taxon>Fungi</taxon>
        <taxon>Dikarya</taxon>
        <taxon>Basidiomycota</taxon>
        <taxon>Ustilaginomycotina</taxon>
        <taxon>Exobasidiomycetes</taxon>
        <taxon>Tilletiales</taxon>
        <taxon>Tilletiaceae</taxon>
        <taxon>Tilletia</taxon>
    </lineage>
</organism>
<proteinExistence type="predicted"/>
<dbReference type="Proteomes" id="UP001176517">
    <property type="component" value="Unassembled WGS sequence"/>
</dbReference>
<evidence type="ECO:0000313" key="6">
    <source>
        <dbReference type="Proteomes" id="UP001176517"/>
    </source>
</evidence>
<evidence type="ECO:0000256" key="4">
    <source>
        <dbReference type="SAM" id="MobiDB-lite"/>
    </source>
</evidence>
<comment type="subcellular location">
    <subcellularLocation>
        <location evidence="1">Mitochondrion</location>
    </subcellularLocation>
</comment>
<feature type="region of interest" description="Disordered" evidence="4">
    <location>
        <begin position="480"/>
        <end position="501"/>
    </location>
</feature>
<dbReference type="InterPro" id="IPR027417">
    <property type="entry name" value="P-loop_NTPase"/>
</dbReference>
<dbReference type="Gene3D" id="3.40.640.10">
    <property type="entry name" value="Type I PLP-dependent aspartate aminotransferase-like (Major domain)"/>
    <property type="match status" value="1"/>
</dbReference>
<dbReference type="SUPFAM" id="SSF53383">
    <property type="entry name" value="PLP-dependent transferases"/>
    <property type="match status" value="1"/>
</dbReference>
<evidence type="ECO:0000313" key="5">
    <source>
        <dbReference type="EMBL" id="KAK0555715.1"/>
    </source>
</evidence>
<dbReference type="InterPro" id="IPR005814">
    <property type="entry name" value="Aminotrans_3"/>
</dbReference>
<dbReference type="GO" id="GO:0004015">
    <property type="term" value="F:adenosylmethionine-8-amino-7-oxononanoate transaminase activity"/>
    <property type="evidence" value="ECO:0007669"/>
    <property type="project" value="TreeGrafter"/>
</dbReference>
<comment type="caution">
    <text evidence="5">The sequence shown here is derived from an EMBL/GenBank/DDBJ whole genome shotgun (WGS) entry which is preliminary data.</text>
</comment>
<dbReference type="PANTHER" id="PTHR42684">
    <property type="entry name" value="ADENOSYLMETHIONINE-8-AMINO-7-OXONONANOATE AMINOTRANSFERASE"/>
    <property type="match status" value="1"/>
</dbReference>
<keyword evidence="6" id="KW-1185">Reference proteome</keyword>
<dbReference type="GO" id="GO:0009102">
    <property type="term" value="P:biotin biosynthetic process"/>
    <property type="evidence" value="ECO:0007669"/>
    <property type="project" value="TreeGrafter"/>
</dbReference>
<dbReference type="Pfam" id="PF13500">
    <property type="entry name" value="AAA_26"/>
    <property type="match status" value="1"/>
</dbReference>